<dbReference type="EMBL" id="LPJV01000025">
    <property type="protein sequence ID" value="KWF54484.1"/>
    <property type="molecule type" value="Genomic_DNA"/>
</dbReference>
<sequence length="61" mass="6517">MEPNPARPADLPSIVASASIASRASSHFSVLFILTTLLPRIVAVARPFRHAPRRARGVAKA</sequence>
<protein>
    <submittedName>
        <fullName evidence="2">Uncharacterized protein</fullName>
    </submittedName>
</protein>
<organism evidence="2 3">
    <name type="scientific">Burkholderia diffusa</name>
    <dbReference type="NCBI Taxonomy" id="488732"/>
    <lineage>
        <taxon>Bacteria</taxon>
        <taxon>Pseudomonadati</taxon>
        <taxon>Pseudomonadota</taxon>
        <taxon>Betaproteobacteria</taxon>
        <taxon>Burkholderiales</taxon>
        <taxon>Burkholderiaceae</taxon>
        <taxon>Burkholderia</taxon>
        <taxon>Burkholderia cepacia complex</taxon>
    </lineage>
</organism>
<keyword evidence="1" id="KW-0472">Membrane</keyword>
<keyword evidence="1" id="KW-1133">Transmembrane helix</keyword>
<dbReference type="AlphaFoldDB" id="A0AAW3PH36"/>
<proteinExistence type="predicted"/>
<accession>A0AAW3PH36</accession>
<feature type="transmembrane region" description="Helical" evidence="1">
    <location>
        <begin position="28"/>
        <end position="48"/>
    </location>
</feature>
<evidence type="ECO:0000313" key="2">
    <source>
        <dbReference type="EMBL" id="KWF54484.1"/>
    </source>
</evidence>
<reference evidence="2 3" key="1">
    <citation type="submission" date="2015-11" db="EMBL/GenBank/DDBJ databases">
        <title>Expanding the genomic diversity of Burkholderia species for the development of highly accurate diagnostics.</title>
        <authorList>
            <person name="Sahl J."/>
            <person name="Keim P."/>
            <person name="Wagner D."/>
        </authorList>
    </citation>
    <scope>NUCLEOTIDE SEQUENCE [LARGE SCALE GENOMIC DNA]</scope>
    <source>
        <strain evidence="2 3">MSMB378WGS</strain>
    </source>
</reference>
<keyword evidence="1" id="KW-0812">Transmembrane</keyword>
<comment type="caution">
    <text evidence="2">The sequence shown here is derived from an EMBL/GenBank/DDBJ whole genome shotgun (WGS) entry which is preliminary data.</text>
</comment>
<name>A0AAW3PH36_9BURK</name>
<evidence type="ECO:0000256" key="1">
    <source>
        <dbReference type="SAM" id="Phobius"/>
    </source>
</evidence>
<gene>
    <name evidence="2" type="ORF">WL88_13970</name>
</gene>
<dbReference type="Proteomes" id="UP000063236">
    <property type="component" value="Unassembled WGS sequence"/>
</dbReference>
<evidence type="ECO:0000313" key="3">
    <source>
        <dbReference type="Proteomes" id="UP000063236"/>
    </source>
</evidence>